<keyword evidence="4" id="KW-1185">Reference proteome</keyword>
<dbReference type="Proteomes" id="UP000181790">
    <property type="component" value="Unassembled WGS sequence"/>
</dbReference>
<evidence type="ECO:0000256" key="2">
    <source>
        <dbReference type="ARBA" id="ARBA00022679"/>
    </source>
</evidence>
<gene>
    <name evidence="3" type="ORF">BLX24_15475</name>
</gene>
<dbReference type="OrthoDB" id="9772349at2"/>
<dbReference type="Pfam" id="PF01075">
    <property type="entry name" value="Glyco_transf_9"/>
    <property type="match status" value="1"/>
</dbReference>
<evidence type="ECO:0000313" key="3">
    <source>
        <dbReference type="EMBL" id="OIN58390.1"/>
    </source>
</evidence>
<sequence length="403" mass="45189">MGTHRKYCAPRSVSYPLQVIDVFADIYGEYIYKKRSRPNTDSNKPAVLLLTSGHLGDALTLSYLFPFIKEQLPGCVIDVVAGSWCDPILINNPYIRKIIHLNHALTNRSRKSSPAKWQEHIRTTRSAIRELQKESYTVSIDIRFSSAPMHFLLPFIQVGKTIGFGSRGLGGWLDHEYFLPDTEFHHLDVITALLKPASVNVNLSSIKPYFSFPEKARETLAGKLGPETQPAKRIALICPESGSPGHFLPDAFWLELARRILSETDCRLIVCGQLAATKELAAKMQAEMPLYATDILDTVNTLTLYELAALASKAAVAVTIDSLPAHLCSALCPTVSYFNHGEGVQFFPINGHPVLLFHNHEKSRYVDFVRKDFTRSYVTAFDDTVINDSMTWIRQIVAEDVKH</sequence>
<dbReference type="Gene3D" id="3.40.50.2000">
    <property type="entry name" value="Glycogen Phosphorylase B"/>
    <property type="match status" value="2"/>
</dbReference>
<dbReference type="SUPFAM" id="SSF53756">
    <property type="entry name" value="UDP-Glycosyltransferase/glycogen phosphorylase"/>
    <property type="match status" value="1"/>
</dbReference>
<dbReference type="AlphaFoldDB" id="A0A1S2VJ15"/>
<accession>A0A1S2VJ15</accession>
<dbReference type="InterPro" id="IPR002201">
    <property type="entry name" value="Glyco_trans_9"/>
</dbReference>
<comment type="caution">
    <text evidence="3">The sequence shown here is derived from an EMBL/GenBank/DDBJ whole genome shotgun (WGS) entry which is preliminary data.</text>
</comment>
<dbReference type="PANTHER" id="PTHR30160:SF1">
    <property type="entry name" value="LIPOPOLYSACCHARIDE 1,2-N-ACETYLGLUCOSAMINETRANSFERASE-RELATED"/>
    <property type="match status" value="1"/>
</dbReference>
<dbReference type="GO" id="GO:0008713">
    <property type="term" value="F:ADP-heptose-lipopolysaccharide heptosyltransferase activity"/>
    <property type="evidence" value="ECO:0007669"/>
    <property type="project" value="TreeGrafter"/>
</dbReference>
<dbReference type="GO" id="GO:0009244">
    <property type="term" value="P:lipopolysaccharide core region biosynthetic process"/>
    <property type="evidence" value="ECO:0007669"/>
    <property type="project" value="TreeGrafter"/>
</dbReference>
<dbReference type="PANTHER" id="PTHR30160">
    <property type="entry name" value="TETRAACYLDISACCHARIDE 4'-KINASE-RELATED"/>
    <property type="match status" value="1"/>
</dbReference>
<organism evidence="3 4">
    <name type="scientific">Arsenicibacter rosenii</name>
    <dbReference type="NCBI Taxonomy" id="1750698"/>
    <lineage>
        <taxon>Bacteria</taxon>
        <taxon>Pseudomonadati</taxon>
        <taxon>Bacteroidota</taxon>
        <taxon>Cytophagia</taxon>
        <taxon>Cytophagales</taxon>
        <taxon>Spirosomataceae</taxon>
        <taxon>Arsenicibacter</taxon>
    </lineage>
</organism>
<dbReference type="InterPro" id="IPR051199">
    <property type="entry name" value="LPS_LOS_Heptosyltrfase"/>
</dbReference>
<reference evidence="3 4" key="1">
    <citation type="submission" date="2016-10" db="EMBL/GenBank/DDBJ databases">
        <title>Arsenicibacter rosenii gen. nov., sp. nov., an efficient arsenic-methylating bacterium isolated from an arsenic-contaminated paddy soil.</title>
        <authorList>
            <person name="Huang K."/>
        </authorList>
    </citation>
    <scope>NUCLEOTIDE SEQUENCE [LARGE SCALE GENOMIC DNA]</scope>
    <source>
        <strain evidence="3 4">SM-1</strain>
    </source>
</reference>
<keyword evidence="2" id="KW-0808">Transferase</keyword>
<evidence type="ECO:0008006" key="5">
    <source>
        <dbReference type="Google" id="ProtNLM"/>
    </source>
</evidence>
<name>A0A1S2VJ15_9BACT</name>
<evidence type="ECO:0000256" key="1">
    <source>
        <dbReference type="ARBA" id="ARBA00022676"/>
    </source>
</evidence>
<protein>
    <recommendedName>
        <fullName evidence="5">ADP-heptose--LPS heptosyltransferase</fullName>
    </recommendedName>
</protein>
<keyword evidence="1" id="KW-0328">Glycosyltransferase</keyword>
<dbReference type="GO" id="GO:0005829">
    <property type="term" value="C:cytosol"/>
    <property type="evidence" value="ECO:0007669"/>
    <property type="project" value="TreeGrafter"/>
</dbReference>
<dbReference type="EMBL" id="MORL01000007">
    <property type="protein sequence ID" value="OIN58390.1"/>
    <property type="molecule type" value="Genomic_DNA"/>
</dbReference>
<proteinExistence type="predicted"/>
<evidence type="ECO:0000313" key="4">
    <source>
        <dbReference type="Proteomes" id="UP000181790"/>
    </source>
</evidence>